<dbReference type="EMBL" id="JAIQ01000105">
    <property type="protein sequence ID" value="KLD99278.1"/>
    <property type="molecule type" value="Genomic_DNA"/>
</dbReference>
<proteinExistence type="predicted"/>
<reference evidence="1 2" key="1">
    <citation type="submission" date="2014-01" db="EMBL/GenBank/DDBJ databases">
        <title>Development of a Comparative Genomic Fingerprinting Assay for High Resolution Genotyping of Arcobacter butzleri.</title>
        <authorList>
            <person name="Webb A.L."/>
            <person name="Inglis G.D."/>
            <person name="Kruczkiewicz P."/>
            <person name="Selinger L.B."/>
            <person name="Taboada E.N."/>
        </authorList>
    </citation>
    <scope>NUCLEOTIDE SEQUENCE [LARGE SCALE GENOMIC DNA]</scope>
    <source>
        <strain evidence="1 2">L348</strain>
    </source>
</reference>
<dbReference type="InterPro" id="IPR020483">
    <property type="entry name" value="Uncharacterised_YgbA"/>
</dbReference>
<organism evidence="1 2">
    <name type="scientific">Aliarcobacter butzleri L348</name>
    <dbReference type="NCBI Taxonomy" id="1447256"/>
    <lineage>
        <taxon>Bacteria</taxon>
        <taxon>Pseudomonadati</taxon>
        <taxon>Campylobacterota</taxon>
        <taxon>Epsilonproteobacteria</taxon>
        <taxon>Campylobacterales</taxon>
        <taxon>Arcobacteraceae</taxon>
        <taxon>Aliarcobacter</taxon>
    </lineage>
</organism>
<dbReference type="PATRIC" id="fig|1447256.3.peg.1432"/>
<dbReference type="NCBIfam" id="NF007718">
    <property type="entry name" value="PRK10410.2-2"/>
    <property type="match status" value="1"/>
</dbReference>
<comment type="caution">
    <text evidence="1">The sequence shown here is derived from an EMBL/GenBank/DDBJ whole genome shotgun (WGS) entry which is preliminary data.</text>
</comment>
<protein>
    <recommendedName>
        <fullName evidence="3">Nitrous oxide-stimulated promoter family protein</fullName>
    </recommendedName>
</protein>
<sequence length="115" mass="13654">MTEQKYNSEIDTLKKFFELFCKDKHTNLKSRNVNLKYKTSSFSLDLYLCDECFEAINYSFDRLQACPHEIKPRCRNCSNPCYEKSKWKNIAKIMKYSAIKLSLSKIKNKVLNIFS</sequence>
<name>A0A0G9JYD9_9BACT</name>
<evidence type="ECO:0008006" key="3">
    <source>
        <dbReference type="Google" id="ProtNLM"/>
    </source>
</evidence>
<evidence type="ECO:0000313" key="2">
    <source>
        <dbReference type="Proteomes" id="UP000035514"/>
    </source>
</evidence>
<dbReference type="Proteomes" id="UP000035514">
    <property type="component" value="Unassembled WGS sequence"/>
</dbReference>
<dbReference type="Pfam" id="PF11756">
    <property type="entry name" value="YgbA_NO"/>
    <property type="match status" value="1"/>
</dbReference>
<evidence type="ECO:0000313" key="1">
    <source>
        <dbReference type="EMBL" id="KLD99278.1"/>
    </source>
</evidence>
<accession>A0A0G9JYD9</accession>
<dbReference type="AlphaFoldDB" id="A0A0G9JYD9"/>
<dbReference type="RefSeq" id="WP_004511026.1">
    <property type="nucleotide sequence ID" value="NZ_JAIQ01000105.1"/>
</dbReference>
<gene>
    <name evidence="1" type="ORF">AA20_07330</name>
</gene>